<dbReference type="STRING" id="1801992.A2Y98_03470"/>
<proteinExistence type="inferred from homology"/>
<dbReference type="Pfam" id="PF09335">
    <property type="entry name" value="VTT_dom"/>
    <property type="match status" value="1"/>
</dbReference>
<accession>A0A1G2F8F3</accession>
<name>A0A1G2F8F3_9BACT</name>
<evidence type="ECO:0000256" key="4">
    <source>
        <dbReference type="ARBA" id="ARBA00022989"/>
    </source>
</evidence>
<evidence type="ECO:0000313" key="9">
    <source>
        <dbReference type="Proteomes" id="UP000179099"/>
    </source>
</evidence>
<organism evidence="8 9">
    <name type="scientific">Candidatus Portnoybacteria bacterium RBG_19FT_COMBO_36_7</name>
    <dbReference type="NCBI Taxonomy" id="1801992"/>
    <lineage>
        <taxon>Bacteria</taxon>
        <taxon>Candidatus Portnoyibacteriota</taxon>
    </lineage>
</organism>
<evidence type="ECO:0000256" key="1">
    <source>
        <dbReference type="ARBA" id="ARBA00004651"/>
    </source>
</evidence>
<protein>
    <recommendedName>
        <fullName evidence="6">TVP38/TMEM64 family membrane protein</fullName>
    </recommendedName>
</protein>
<dbReference type="Proteomes" id="UP000179099">
    <property type="component" value="Unassembled WGS sequence"/>
</dbReference>
<feature type="transmembrane region" description="Helical" evidence="6">
    <location>
        <begin position="142"/>
        <end position="165"/>
    </location>
</feature>
<dbReference type="InterPro" id="IPR015414">
    <property type="entry name" value="TMEM64"/>
</dbReference>
<dbReference type="EMBL" id="MHMW01000022">
    <property type="protein sequence ID" value="OGZ33898.1"/>
    <property type="molecule type" value="Genomic_DNA"/>
</dbReference>
<comment type="subcellular location">
    <subcellularLocation>
        <location evidence="1 6">Cell membrane</location>
        <topology evidence="1 6">Multi-pass membrane protein</topology>
    </subcellularLocation>
</comment>
<feature type="transmembrane region" description="Helical" evidence="6">
    <location>
        <begin position="198"/>
        <end position="217"/>
    </location>
</feature>
<keyword evidence="2 6" id="KW-1003">Cell membrane</keyword>
<dbReference type="PANTHER" id="PTHR12677:SF59">
    <property type="entry name" value="GOLGI APPARATUS MEMBRANE PROTEIN TVP38-RELATED"/>
    <property type="match status" value="1"/>
</dbReference>
<gene>
    <name evidence="8" type="ORF">A2Y98_03470</name>
</gene>
<evidence type="ECO:0000313" key="8">
    <source>
        <dbReference type="EMBL" id="OGZ33898.1"/>
    </source>
</evidence>
<feature type="transmembrane region" description="Helical" evidence="6">
    <location>
        <begin position="24"/>
        <end position="41"/>
    </location>
</feature>
<feature type="transmembrane region" description="Helical" evidence="6">
    <location>
        <begin position="89"/>
        <end position="113"/>
    </location>
</feature>
<keyword evidence="4 6" id="KW-1133">Transmembrane helix</keyword>
<evidence type="ECO:0000259" key="7">
    <source>
        <dbReference type="Pfam" id="PF09335"/>
    </source>
</evidence>
<keyword evidence="3 6" id="KW-0812">Transmembrane</keyword>
<evidence type="ECO:0000256" key="3">
    <source>
        <dbReference type="ARBA" id="ARBA00022692"/>
    </source>
</evidence>
<sequence length="227" mass="25123">MPPPAAVEVDILGMLFKRLRTSDIIIFAAFIVIFIAASFFANKYGHALQELVLLKGATGMLIYVILLIVAELIAPVSFLPLLPLATSLWGSFATAVLSITGWMIGAIIAFFLARRYGRSLINKLVNLERLNEIASAIPEKQLFWGIVLFRIIFPVDILSYALGLFSKIKPKPYMLASLLGIGPFAFILSYGVTLPINYQIIIAAAILVAAFVLYKPARRQVMSWFKK</sequence>
<feature type="transmembrane region" description="Helical" evidence="6">
    <location>
        <begin position="61"/>
        <end position="82"/>
    </location>
</feature>
<dbReference type="PANTHER" id="PTHR12677">
    <property type="entry name" value="GOLGI APPARATUS MEMBRANE PROTEIN TVP38-RELATED"/>
    <property type="match status" value="1"/>
</dbReference>
<dbReference type="InterPro" id="IPR032816">
    <property type="entry name" value="VTT_dom"/>
</dbReference>
<feature type="domain" description="VTT" evidence="7">
    <location>
        <begin position="81"/>
        <end position="191"/>
    </location>
</feature>
<evidence type="ECO:0000256" key="2">
    <source>
        <dbReference type="ARBA" id="ARBA00022475"/>
    </source>
</evidence>
<comment type="caution">
    <text evidence="8">The sequence shown here is derived from an EMBL/GenBank/DDBJ whole genome shotgun (WGS) entry which is preliminary data.</text>
</comment>
<dbReference type="AlphaFoldDB" id="A0A1G2F8F3"/>
<evidence type="ECO:0000256" key="6">
    <source>
        <dbReference type="RuleBase" id="RU366058"/>
    </source>
</evidence>
<keyword evidence="5 6" id="KW-0472">Membrane</keyword>
<evidence type="ECO:0000256" key="5">
    <source>
        <dbReference type="ARBA" id="ARBA00023136"/>
    </source>
</evidence>
<dbReference type="GO" id="GO:0005886">
    <property type="term" value="C:plasma membrane"/>
    <property type="evidence" value="ECO:0007669"/>
    <property type="project" value="UniProtKB-SubCell"/>
</dbReference>
<reference evidence="8 9" key="1">
    <citation type="journal article" date="2016" name="Nat. Commun.">
        <title>Thousands of microbial genomes shed light on interconnected biogeochemical processes in an aquifer system.</title>
        <authorList>
            <person name="Anantharaman K."/>
            <person name="Brown C.T."/>
            <person name="Hug L.A."/>
            <person name="Sharon I."/>
            <person name="Castelle C.J."/>
            <person name="Probst A.J."/>
            <person name="Thomas B.C."/>
            <person name="Singh A."/>
            <person name="Wilkins M.J."/>
            <person name="Karaoz U."/>
            <person name="Brodie E.L."/>
            <person name="Williams K.H."/>
            <person name="Hubbard S.S."/>
            <person name="Banfield J.F."/>
        </authorList>
    </citation>
    <scope>NUCLEOTIDE SEQUENCE [LARGE SCALE GENOMIC DNA]</scope>
</reference>
<comment type="similarity">
    <text evidence="6">Belongs to the TVP38/TMEM64 family.</text>
</comment>